<dbReference type="SMART" id="SM00612">
    <property type="entry name" value="Kelch"/>
    <property type="match status" value="1"/>
</dbReference>
<reference evidence="2 3" key="1">
    <citation type="submission" date="2024-04" db="EMBL/GenBank/DDBJ databases">
        <title>Genome assembly C_amara_ONT_v2.</title>
        <authorList>
            <person name="Yant L."/>
            <person name="Moore C."/>
            <person name="Slenker M."/>
        </authorList>
    </citation>
    <scope>NUCLEOTIDE SEQUENCE [LARGE SCALE GENOMIC DNA]</scope>
    <source>
        <tissue evidence="2">Leaf</tissue>
    </source>
</reference>
<keyword evidence="3" id="KW-1185">Reference proteome</keyword>
<dbReference type="PANTHER" id="PTHR24414:SF178">
    <property type="entry name" value="F-BOX DOMAIN-CONTAINING PROTEIN"/>
    <property type="match status" value="1"/>
</dbReference>
<proteinExistence type="predicted"/>
<accession>A0ABD0Z6V0</accession>
<dbReference type="InterPro" id="IPR015915">
    <property type="entry name" value="Kelch-typ_b-propeller"/>
</dbReference>
<evidence type="ECO:0000313" key="2">
    <source>
        <dbReference type="EMBL" id="KAL1190362.1"/>
    </source>
</evidence>
<dbReference type="InterPro" id="IPR001810">
    <property type="entry name" value="F-box_dom"/>
</dbReference>
<evidence type="ECO:0000313" key="3">
    <source>
        <dbReference type="Proteomes" id="UP001558713"/>
    </source>
</evidence>
<dbReference type="Gene3D" id="2.120.10.80">
    <property type="entry name" value="Kelch-type beta propeller"/>
    <property type="match status" value="1"/>
</dbReference>
<dbReference type="EMBL" id="JBANAX010000877">
    <property type="protein sequence ID" value="KAL1190362.1"/>
    <property type="molecule type" value="Genomic_DNA"/>
</dbReference>
<dbReference type="InterPro" id="IPR050354">
    <property type="entry name" value="F-box/kelch-repeat_ARATH"/>
</dbReference>
<evidence type="ECO:0000259" key="1">
    <source>
        <dbReference type="PROSITE" id="PS50181"/>
    </source>
</evidence>
<dbReference type="CDD" id="cd22152">
    <property type="entry name" value="F-box_AtAFR-like"/>
    <property type="match status" value="1"/>
</dbReference>
<dbReference type="InterPro" id="IPR057499">
    <property type="entry name" value="Kelch_FKB95"/>
</dbReference>
<protein>
    <submittedName>
        <fullName evidence="2">F-box/kelch-repeat protein SKIP6</fullName>
    </submittedName>
</protein>
<sequence length="397" mass="45604">MSDSTAEEPPHDKEEKVYLSRSCPLSSLPDEVAISCLARVPISDYAALSLVSKRYRSLMVSPELKKARVLMGYTKKCLYTCLITRNNSTPLWFILGREKTKKRLMSPFPSFPSQPPVGSTLVAFDWGIYLIGGRVNQKPSSDAWLLDCRNHTWRQIPSMSVARAYAAAGVVGGKIYVFGGCFAWRKDYPSSWGEVFDPNTQTWDTLVAQPEKDRISNDYFIRGLVMDEKVYAMQGDQCFYYSPKERKWGRKNLKASKLEISSYCCVKDRLLYGCDGYGNVFWCEPEEYEWKEVKGLELLRNIFPKPVNNGVGELKGKFKWYCELRNFGVNIVVIWFKDNYEDESIDIWCAEISLERHDEKGEIWGTIEWSEVVANLDRHQYDGKVKVDVLYSASVDV</sequence>
<dbReference type="Proteomes" id="UP001558713">
    <property type="component" value="Unassembled WGS sequence"/>
</dbReference>
<dbReference type="Pfam" id="PF00646">
    <property type="entry name" value="F-box"/>
    <property type="match status" value="1"/>
</dbReference>
<dbReference type="AlphaFoldDB" id="A0ABD0Z6V0"/>
<gene>
    <name evidence="2" type="ORF">V5N11_016745</name>
</gene>
<dbReference type="PANTHER" id="PTHR24414">
    <property type="entry name" value="F-BOX/KELCH-REPEAT PROTEIN SKIP4"/>
    <property type="match status" value="1"/>
</dbReference>
<dbReference type="SMART" id="SM00256">
    <property type="entry name" value="FBOX"/>
    <property type="match status" value="1"/>
</dbReference>
<dbReference type="InterPro" id="IPR006652">
    <property type="entry name" value="Kelch_1"/>
</dbReference>
<dbReference type="Gene3D" id="1.20.1280.50">
    <property type="match status" value="1"/>
</dbReference>
<feature type="domain" description="F-box" evidence="1">
    <location>
        <begin position="22"/>
        <end position="68"/>
    </location>
</feature>
<dbReference type="SUPFAM" id="SSF81383">
    <property type="entry name" value="F-box domain"/>
    <property type="match status" value="1"/>
</dbReference>
<dbReference type="PROSITE" id="PS50181">
    <property type="entry name" value="FBOX"/>
    <property type="match status" value="1"/>
</dbReference>
<dbReference type="Pfam" id="PF25210">
    <property type="entry name" value="Kelch_FKB95"/>
    <property type="match status" value="1"/>
</dbReference>
<organism evidence="2 3">
    <name type="scientific">Cardamine amara subsp. amara</name>
    <dbReference type="NCBI Taxonomy" id="228776"/>
    <lineage>
        <taxon>Eukaryota</taxon>
        <taxon>Viridiplantae</taxon>
        <taxon>Streptophyta</taxon>
        <taxon>Embryophyta</taxon>
        <taxon>Tracheophyta</taxon>
        <taxon>Spermatophyta</taxon>
        <taxon>Magnoliopsida</taxon>
        <taxon>eudicotyledons</taxon>
        <taxon>Gunneridae</taxon>
        <taxon>Pentapetalae</taxon>
        <taxon>rosids</taxon>
        <taxon>malvids</taxon>
        <taxon>Brassicales</taxon>
        <taxon>Brassicaceae</taxon>
        <taxon>Cardamineae</taxon>
        <taxon>Cardamine</taxon>
    </lineage>
</organism>
<dbReference type="InterPro" id="IPR036047">
    <property type="entry name" value="F-box-like_dom_sf"/>
</dbReference>
<comment type="caution">
    <text evidence="2">The sequence shown here is derived from an EMBL/GenBank/DDBJ whole genome shotgun (WGS) entry which is preliminary data.</text>
</comment>
<dbReference type="SUPFAM" id="SSF117281">
    <property type="entry name" value="Kelch motif"/>
    <property type="match status" value="1"/>
</dbReference>
<name>A0ABD0Z6V0_CARAN</name>